<dbReference type="InterPro" id="IPR012341">
    <property type="entry name" value="6hp_glycosidase-like_sf"/>
</dbReference>
<dbReference type="Gene3D" id="1.50.10.10">
    <property type="match status" value="1"/>
</dbReference>
<evidence type="ECO:0000313" key="2">
    <source>
        <dbReference type="Proteomes" id="UP000290407"/>
    </source>
</evidence>
<evidence type="ECO:0008006" key="3">
    <source>
        <dbReference type="Google" id="ProtNLM"/>
    </source>
</evidence>
<dbReference type="Gene3D" id="2.70.98.50">
    <property type="entry name" value="putative glycoside hydrolase family protein from bacillus halodurans"/>
    <property type="match status" value="1"/>
</dbReference>
<accession>A0A4Q2UNF0</accession>
<dbReference type="EMBL" id="SBLB01000004">
    <property type="protein sequence ID" value="RYC69301.1"/>
    <property type="molecule type" value="Genomic_DNA"/>
</dbReference>
<dbReference type="GO" id="GO:0004553">
    <property type="term" value="F:hydrolase activity, hydrolyzing O-glycosyl compounds"/>
    <property type="evidence" value="ECO:0007669"/>
    <property type="project" value="TreeGrafter"/>
</dbReference>
<dbReference type="PANTHER" id="PTHR11051:SF8">
    <property type="entry name" value="PROTEIN-GLUCOSYLGALACTOSYLHYDROXYLYSINE GLUCOSIDASE"/>
    <property type="match status" value="1"/>
</dbReference>
<comment type="caution">
    <text evidence="1">The sequence shown here is derived from an EMBL/GenBank/DDBJ whole genome shotgun (WGS) entry which is preliminary data.</text>
</comment>
<evidence type="ECO:0000313" key="1">
    <source>
        <dbReference type="EMBL" id="RYC69301.1"/>
    </source>
</evidence>
<sequence length="703" mass="79128">MLLVLWNIGAGQAQPIDRRAVVDRHRVTITQPDTLGSLTVGNGRFGFTVDATGLQSFPEQYARGIPLGTQSEWGWHRFPNPARYQFTETLQSVEVNGTPRPYAVQWRQAGRHQQAADYFRQNPHRLQLGNLGFIILKKDGQAAQLGDLKNVRQQLDLWTGTISSTFTVEGAPVSVTTCAHVQQDIVAVRVVSDLLRQQRISLRLRFPYPTNAFTDVGTYYASASAHQTRLERPGPTSVRFHRQLDQDRYSVTARLSQPAPVRAAAGHDFRIEPSGASAFEAVVQFSAESLPSRLPTFTEVQTSSRLGWERFWQSGGAIDLAGSTDPRAAELERRVVLSQYLTRVQCAGDSPPQETGLTYNSWYGRPHMEMYWWHSAHYALWGRTDLLSKSMGWYQRALAGAREIARRQGYRGVRWQKMTDPNGGETASSVGSFLIWQQPHPIYLAELIYRNQPSKAVLEQYRTVIFETADFMASFASLNPKTGRYDLGKGIIPAQECFDPAQTLNPPYELAYWTWGLQAAQRWRTRLNLPPNPDWQRVIDGLAPLPQQDGVYRAAENVTDSYSPDSRYTIDHPAVLAALSTLPANGVVDRAVMQRTYDTVDRVWHWDHTWGWDFPMVAMTATRLGQPDRALDALFKEVAKNTYLVNGHNYQDKRLTLYLPGNGGLLAAVALMCAGYDGNTTPTPGFPKNGRWMVKWEGLKPMP</sequence>
<protein>
    <recommendedName>
        <fullName evidence="3">Glycoside hydrolase family 65</fullName>
    </recommendedName>
</protein>
<dbReference type="GO" id="GO:0005975">
    <property type="term" value="P:carbohydrate metabolic process"/>
    <property type="evidence" value="ECO:0007669"/>
    <property type="project" value="InterPro"/>
</dbReference>
<dbReference type="PANTHER" id="PTHR11051">
    <property type="entry name" value="GLYCOSYL HYDROLASE-RELATED"/>
    <property type="match status" value="1"/>
</dbReference>
<gene>
    <name evidence="1" type="ORF">EQG79_17655</name>
</gene>
<dbReference type="AlphaFoldDB" id="A0A4Q2UNF0"/>
<dbReference type="InterPro" id="IPR008928">
    <property type="entry name" value="6-hairpin_glycosidase_sf"/>
</dbReference>
<keyword evidence="2" id="KW-1185">Reference proteome</keyword>
<organism evidence="1 2">
    <name type="scientific">Spirosoma sordidisoli</name>
    <dbReference type="NCBI Taxonomy" id="2502893"/>
    <lineage>
        <taxon>Bacteria</taxon>
        <taxon>Pseudomonadati</taxon>
        <taxon>Bacteroidota</taxon>
        <taxon>Cytophagia</taxon>
        <taxon>Cytophagales</taxon>
        <taxon>Cytophagaceae</taxon>
        <taxon>Spirosoma</taxon>
    </lineage>
</organism>
<proteinExistence type="predicted"/>
<dbReference type="SUPFAM" id="SSF48208">
    <property type="entry name" value="Six-hairpin glycosidases"/>
    <property type="match status" value="1"/>
</dbReference>
<reference evidence="1 2" key="1">
    <citation type="submission" date="2019-01" db="EMBL/GenBank/DDBJ databases">
        <title>Spirosoma flava sp. nov., a propanil-degrading bacterium isolated from herbicide-contaminated soil.</title>
        <authorList>
            <person name="Zhang L."/>
            <person name="Jiang J.-D."/>
        </authorList>
    </citation>
    <scope>NUCLEOTIDE SEQUENCE [LARGE SCALE GENOMIC DNA]</scope>
    <source>
        <strain evidence="1 2">TY50</strain>
    </source>
</reference>
<name>A0A4Q2UNF0_9BACT</name>
<dbReference type="Proteomes" id="UP000290407">
    <property type="component" value="Unassembled WGS sequence"/>
</dbReference>